<dbReference type="EMBL" id="REGN01004815">
    <property type="protein sequence ID" value="RNA16074.1"/>
    <property type="molecule type" value="Genomic_DNA"/>
</dbReference>
<dbReference type="CDD" id="cd02248">
    <property type="entry name" value="Peptidase_C1A"/>
    <property type="match status" value="1"/>
</dbReference>
<evidence type="ECO:0000256" key="1">
    <source>
        <dbReference type="ARBA" id="ARBA00008455"/>
    </source>
</evidence>
<feature type="chain" id="PRO_5018588898" evidence="7">
    <location>
        <begin position="18"/>
        <end position="330"/>
    </location>
</feature>
<dbReference type="InterPro" id="IPR000169">
    <property type="entry name" value="Pept_cys_AS"/>
</dbReference>
<dbReference type="AlphaFoldDB" id="A0A3M7QY84"/>
<dbReference type="InterPro" id="IPR000668">
    <property type="entry name" value="Peptidase_C1A_C"/>
</dbReference>
<evidence type="ECO:0000313" key="10">
    <source>
        <dbReference type="EMBL" id="RNA16074.1"/>
    </source>
</evidence>
<evidence type="ECO:0000259" key="8">
    <source>
        <dbReference type="SMART" id="SM00645"/>
    </source>
</evidence>
<dbReference type="SMART" id="SM00645">
    <property type="entry name" value="Pept_C1"/>
    <property type="match status" value="1"/>
</dbReference>
<dbReference type="InterPro" id="IPR025661">
    <property type="entry name" value="Pept_asp_AS"/>
</dbReference>
<dbReference type="SMART" id="SM00848">
    <property type="entry name" value="Inhibitor_I29"/>
    <property type="match status" value="1"/>
</dbReference>
<accession>A0A3M7QY84</accession>
<evidence type="ECO:0000256" key="6">
    <source>
        <dbReference type="ARBA" id="ARBA00023157"/>
    </source>
</evidence>
<evidence type="ECO:0000256" key="3">
    <source>
        <dbReference type="ARBA" id="ARBA00022801"/>
    </source>
</evidence>
<feature type="domain" description="Peptidase C1A papain C-terminal" evidence="8">
    <location>
        <begin position="114"/>
        <end position="329"/>
    </location>
</feature>
<keyword evidence="2" id="KW-0645">Protease</keyword>
<dbReference type="GO" id="GO:0006508">
    <property type="term" value="P:proteolysis"/>
    <property type="evidence" value="ECO:0007669"/>
    <property type="project" value="UniProtKB-KW"/>
</dbReference>
<dbReference type="PROSITE" id="PS00639">
    <property type="entry name" value="THIOL_PROTEASE_HIS"/>
    <property type="match status" value="1"/>
</dbReference>
<reference evidence="10 11" key="1">
    <citation type="journal article" date="2018" name="Sci. Rep.">
        <title>Genomic signatures of local adaptation to the degree of environmental predictability in rotifers.</title>
        <authorList>
            <person name="Franch-Gras L."/>
            <person name="Hahn C."/>
            <person name="Garcia-Roger E.M."/>
            <person name="Carmona M.J."/>
            <person name="Serra M."/>
            <person name="Gomez A."/>
        </authorList>
    </citation>
    <scope>NUCLEOTIDE SEQUENCE [LARGE SCALE GENOMIC DNA]</scope>
    <source>
        <strain evidence="10">HYR1</strain>
    </source>
</reference>
<evidence type="ECO:0000256" key="5">
    <source>
        <dbReference type="ARBA" id="ARBA00023145"/>
    </source>
</evidence>
<comment type="caution">
    <text evidence="10">The sequence shown here is derived from an EMBL/GenBank/DDBJ whole genome shotgun (WGS) entry which is preliminary data.</text>
</comment>
<dbReference type="PROSITE" id="PS00640">
    <property type="entry name" value="THIOL_PROTEASE_ASN"/>
    <property type="match status" value="1"/>
</dbReference>
<dbReference type="PANTHER" id="PTHR12411">
    <property type="entry name" value="CYSTEINE PROTEASE FAMILY C1-RELATED"/>
    <property type="match status" value="1"/>
</dbReference>
<evidence type="ECO:0000259" key="9">
    <source>
        <dbReference type="SMART" id="SM00848"/>
    </source>
</evidence>
<feature type="domain" description="Cathepsin propeptide inhibitor" evidence="9">
    <location>
        <begin position="24"/>
        <end position="84"/>
    </location>
</feature>
<organism evidence="10 11">
    <name type="scientific">Brachionus plicatilis</name>
    <name type="common">Marine rotifer</name>
    <name type="synonym">Brachionus muelleri</name>
    <dbReference type="NCBI Taxonomy" id="10195"/>
    <lineage>
        <taxon>Eukaryota</taxon>
        <taxon>Metazoa</taxon>
        <taxon>Spiralia</taxon>
        <taxon>Gnathifera</taxon>
        <taxon>Rotifera</taxon>
        <taxon>Eurotatoria</taxon>
        <taxon>Monogononta</taxon>
        <taxon>Pseudotrocha</taxon>
        <taxon>Ploima</taxon>
        <taxon>Brachionidae</taxon>
        <taxon>Brachionus</taxon>
    </lineage>
</organism>
<dbReference type="Gene3D" id="3.90.70.10">
    <property type="entry name" value="Cysteine proteinases"/>
    <property type="match status" value="1"/>
</dbReference>
<dbReference type="FunFam" id="3.90.70.10:FF:000006">
    <property type="entry name" value="Cathepsin S"/>
    <property type="match status" value="1"/>
</dbReference>
<dbReference type="PROSITE" id="PS00139">
    <property type="entry name" value="THIOL_PROTEASE_CYS"/>
    <property type="match status" value="1"/>
</dbReference>
<sequence>MKYSIVFLALLISCASALNLQEEWENFKHFHKKFYSSSVEELKRLSIWKSNLNFINQHNQQADNGVHSFWLKMNQFGDLTNSEFVAIYNGFNQSLAQSLLKIRRTFKYNPNLQVPDSVDWRTQGYVTPVKDQGQCGSCWAFSSTGALEGQHFRATGKLVSLSEQNLVDCSRKYGNQGCNGGLMDQAFSYIKDNQGIDTETSYPYEGIDQTCRFKPENVGATDDGFVDIKSKDEDALKQAVGAVGPVSVAIDASHLSFQFYSKGIYHELLCSQTRLDHGVLAVGYGAENGKDYWIVKNSWSAGWGDNGYIKMSRNRNNNCGIATAASYPTV</sequence>
<dbReference type="SUPFAM" id="SSF54001">
    <property type="entry name" value="Cysteine proteinases"/>
    <property type="match status" value="1"/>
</dbReference>
<keyword evidence="4" id="KW-0788">Thiol protease</keyword>
<dbReference type="Pfam" id="PF00112">
    <property type="entry name" value="Peptidase_C1"/>
    <property type="match status" value="1"/>
</dbReference>
<dbReference type="InterPro" id="IPR013128">
    <property type="entry name" value="Peptidase_C1A"/>
</dbReference>
<keyword evidence="7" id="KW-0732">Signal</keyword>
<dbReference type="Proteomes" id="UP000276133">
    <property type="component" value="Unassembled WGS sequence"/>
</dbReference>
<proteinExistence type="inferred from homology"/>
<name>A0A3M7QY84_BRAPC</name>
<keyword evidence="3" id="KW-0378">Hydrolase</keyword>
<dbReference type="Pfam" id="PF08246">
    <property type="entry name" value="Inhibitor_I29"/>
    <property type="match status" value="1"/>
</dbReference>
<dbReference type="InterPro" id="IPR038765">
    <property type="entry name" value="Papain-like_cys_pep_sf"/>
</dbReference>
<comment type="similarity">
    <text evidence="1">Belongs to the peptidase C1 family.</text>
</comment>
<dbReference type="OrthoDB" id="10253408at2759"/>
<evidence type="ECO:0000256" key="7">
    <source>
        <dbReference type="SAM" id="SignalP"/>
    </source>
</evidence>
<keyword evidence="11" id="KW-1185">Reference proteome</keyword>
<dbReference type="PRINTS" id="PR00705">
    <property type="entry name" value="PAPAIN"/>
</dbReference>
<evidence type="ECO:0000313" key="11">
    <source>
        <dbReference type="Proteomes" id="UP000276133"/>
    </source>
</evidence>
<dbReference type="InterPro" id="IPR013201">
    <property type="entry name" value="Prot_inhib_I29"/>
</dbReference>
<dbReference type="InterPro" id="IPR025660">
    <property type="entry name" value="Pept_his_AS"/>
</dbReference>
<evidence type="ECO:0000256" key="2">
    <source>
        <dbReference type="ARBA" id="ARBA00022670"/>
    </source>
</evidence>
<evidence type="ECO:0000256" key="4">
    <source>
        <dbReference type="ARBA" id="ARBA00022807"/>
    </source>
</evidence>
<dbReference type="STRING" id="10195.A0A3M7QY84"/>
<dbReference type="InterPro" id="IPR039417">
    <property type="entry name" value="Peptidase_C1A_papain-like"/>
</dbReference>
<protein>
    <submittedName>
        <fullName evidence="10">Cathepsin L</fullName>
    </submittedName>
</protein>
<feature type="signal peptide" evidence="7">
    <location>
        <begin position="1"/>
        <end position="17"/>
    </location>
</feature>
<keyword evidence="5" id="KW-0865">Zymogen</keyword>
<gene>
    <name evidence="10" type="ORF">BpHYR1_007184</name>
</gene>
<keyword evidence="6" id="KW-1015">Disulfide bond</keyword>
<dbReference type="GO" id="GO:0008234">
    <property type="term" value="F:cysteine-type peptidase activity"/>
    <property type="evidence" value="ECO:0007669"/>
    <property type="project" value="UniProtKB-KW"/>
</dbReference>